<evidence type="ECO:0000256" key="2">
    <source>
        <dbReference type="ARBA" id="ARBA00010741"/>
    </source>
</evidence>
<organism evidence="10 11">
    <name type="scientific">Hanseniaspora osmophila</name>
    <dbReference type="NCBI Taxonomy" id="56408"/>
    <lineage>
        <taxon>Eukaryota</taxon>
        <taxon>Fungi</taxon>
        <taxon>Dikarya</taxon>
        <taxon>Ascomycota</taxon>
        <taxon>Saccharomycotina</taxon>
        <taxon>Saccharomycetes</taxon>
        <taxon>Saccharomycodales</taxon>
        <taxon>Saccharomycodaceae</taxon>
        <taxon>Hanseniaspora</taxon>
    </lineage>
</organism>
<dbReference type="STRING" id="56408.A0A1E5R284"/>
<keyword evidence="6" id="KW-0804">Transcription</keyword>
<comment type="similarity">
    <text evidence="2">Belongs to the mitochondrion-specific ribosomal protein mL67 family.</text>
</comment>
<keyword evidence="11" id="KW-1185">Reference proteome</keyword>
<evidence type="ECO:0000256" key="1">
    <source>
        <dbReference type="ARBA" id="ARBA00004173"/>
    </source>
</evidence>
<evidence type="ECO:0000313" key="11">
    <source>
        <dbReference type="Proteomes" id="UP000095728"/>
    </source>
</evidence>
<keyword evidence="5" id="KW-0496">Mitochondrion</keyword>
<keyword evidence="4" id="KW-0805">Transcription regulation</keyword>
<dbReference type="GO" id="GO:0005739">
    <property type="term" value="C:mitochondrion"/>
    <property type="evidence" value="ECO:0007669"/>
    <property type="project" value="UniProtKB-SubCell"/>
</dbReference>
<dbReference type="OrthoDB" id="5333655at2759"/>
<comment type="subcellular location">
    <subcellularLocation>
        <location evidence="1">Mitochondrion</location>
    </subcellularLocation>
</comment>
<dbReference type="InParanoid" id="A0A1E5R284"/>
<gene>
    <name evidence="10" type="ORF">AWRI3579_g3946</name>
</gene>
<dbReference type="GO" id="GO:1990904">
    <property type="term" value="C:ribonucleoprotein complex"/>
    <property type="evidence" value="ECO:0007669"/>
    <property type="project" value="UniProtKB-KW"/>
</dbReference>
<evidence type="ECO:0000256" key="3">
    <source>
        <dbReference type="ARBA" id="ARBA00022980"/>
    </source>
</evidence>
<sequence length="232" mass="27267">MPVVSSSSNSFRTARWLQKAGYAPQVFVFRNLESGQVCYSQLPTINPRYVNKLQFKQCNKLNRTPDFKRRDIWKAMCVINLTTYKDSIQVFQNLNRLRFFRDVQYKKQNDELRKKHCGNVFQDGRYAPVFAQEAVADIKESLLKSGIDFSKLTGNEVTLHWEDEWRKGDLNMFWNKDLPQVKHEMIERSLNTGREESVILKKLGDLAKLNWNVTDDDMVFKKMLNKETKVTA</sequence>
<dbReference type="GO" id="GO:0000150">
    <property type="term" value="F:DNA strand exchange activity"/>
    <property type="evidence" value="ECO:0007669"/>
    <property type="project" value="InterPro"/>
</dbReference>
<dbReference type="GO" id="GO:0003735">
    <property type="term" value="F:structural constituent of ribosome"/>
    <property type="evidence" value="ECO:0007669"/>
    <property type="project" value="TreeGrafter"/>
</dbReference>
<proteinExistence type="inferred from homology"/>
<evidence type="ECO:0000256" key="7">
    <source>
        <dbReference type="ARBA" id="ARBA00023274"/>
    </source>
</evidence>
<dbReference type="PANTHER" id="PTHR28184:SF1">
    <property type="entry name" value="LARGE RIBOSOMAL SUBUNIT PROTEIN ML67"/>
    <property type="match status" value="1"/>
</dbReference>
<dbReference type="GO" id="GO:0003697">
    <property type="term" value="F:single-stranded DNA binding"/>
    <property type="evidence" value="ECO:0007669"/>
    <property type="project" value="InterPro"/>
</dbReference>
<evidence type="ECO:0000256" key="9">
    <source>
        <dbReference type="ARBA" id="ARBA00035511"/>
    </source>
</evidence>
<evidence type="ECO:0000256" key="6">
    <source>
        <dbReference type="ARBA" id="ARBA00023163"/>
    </source>
</evidence>
<dbReference type="GO" id="GO:0005840">
    <property type="term" value="C:ribosome"/>
    <property type="evidence" value="ECO:0007669"/>
    <property type="project" value="UniProtKB-KW"/>
</dbReference>
<dbReference type="PANTHER" id="PTHR28184">
    <property type="entry name" value="MITOCHONDRIAL HOMOLOGOUS RECOMBINATION PROTEIN 1"/>
    <property type="match status" value="1"/>
</dbReference>
<name>A0A1E5R284_9ASCO</name>
<dbReference type="AlphaFoldDB" id="A0A1E5R284"/>
<dbReference type="Proteomes" id="UP000095728">
    <property type="component" value="Unassembled WGS sequence"/>
</dbReference>
<evidence type="ECO:0000256" key="5">
    <source>
        <dbReference type="ARBA" id="ARBA00023128"/>
    </source>
</evidence>
<protein>
    <recommendedName>
        <fullName evidence="8">Large ribosomal subunit protein mL67</fullName>
    </recommendedName>
    <alternativeName>
        <fullName evidence="9">Mitochondrial homologous recombination protein 1</fullName>
    </alternativeName>
</protein>
<reference evidence="11" key="1">
    <citation type="journal article" date="2016" name="Genome Announc.">
        <title>Genome sequences of three species of Hanseniaspora isolated from spontaneous wine fermentations.</title>
        <authorList>
            <person name="Sternes P.R."/>
            <person name="Lee D."/>
            <person name="Kutyna D.R."/>
            <person name="Borneman A.R."/>
        </authorList>
    </citation>
    <scope>NUCLEOTIDE SEQUENCE [LARGE SCALE GENOMIC DNA]</scope>
    <source>
        <strain evidence="11">AWRI3579</strain>
    </source>
</reference>
<comment type="caution">
    <text evidence="10">The sequence shown here is derived from an EMBL/GenBank/DDBJ whole genome shotgun (WGS) entry which is preliminary data.</text>
</comment>
<keyword evidence="7" id="KW-0687">Ribonucleoprotein</keyword>
<evidence type="ECO:0000256" key="4">
    <source>
        <dbReference type="ARBA" id="ARBA00023015"/>
    </source>
</evidence>
<dbReference type="Pfam" id="PF12829">
    <property type="entry name" value="Mhr1"/>
    <property type="match status" value="1"/>
</dbReference>
<dbReference type="InterPro" id="IPR024629">
    <property type="entry name" value="Ribosomal_mL67"/>
</dbReference>
<evidence type="ECO:0000256" key="8">
    <source>
        <dbReference type="ARBA" id="ARBA00035185"/>
    </source>
</evidence>
<dbReference type="EMBL" id="LPNM01000011">
    <property type="protein sequence ID" value="OEJ81016.1"/>
    <property type="molecule type" value="Genomic_DNA"/>
</dbReference>
<dbReference type="FunCoup" id="A0A1E5R284">
    <property type="interactions" value="165"/>
</dbReference>
<evidence type="ECO:0000313" key="10">
    <source>
        <dbReference type="EMBL" id="OEJ81016.1"/>
    </source>
</evidence>
<accession>A0A1E5R284</accession>
<keyword evidence="3" id="KW-0689">Ribosomal protein</keyword>